<proteinExistence type="predicted"/>
<dbReference type="InterPro" id="IPR012433">
    <property type="entry name" value="Imm11"/>
</dbReference>
<accession>A0A7Y7U724</accession>
<sequence length="236" mass="27604">MLYHSFTTSSEPKIIGVRDGLSQVKIKFERFANQTTCDEMERFFDFRTYWQRPNHVPPRPFRLEYAQLRPRAKLTDLLLYDNFYMGCPFLLSRRAREVFACHHLGPHYWFDVLLYDPKGTFVSSEYALFYCPYLGYDAIDFARSRFRLNRSLPASPQWEYLALPDQQAFEAFCNTTHKIPGVSSLVMSDQFDPSLDFFKCRVGPLFMSEKLREAVEEAELTNVVFQVETGSVAFVA</sequence>
<evidence type="ECO:0000313" key="2">
    <source>
        <dbReference type="EMBL" id="NVO32070.1"/>
    </source>
</evidence>
<organism evidence="2 3">
    <name type="scientific">Hymenobacter lapidiphilus</name>
    <dbReference type="NCBI Taxonomy" id="2608003"/>
    <lineage>
        <taxon>Bacteria</taxon>
        <taxon>Pseudomonadati</taxon>
        <taxon>Bacteroidota</taxon>
        <taxon>Cytophagia</taxon>
        <taxon>Cytophagales</taxon>
        <taxon>Hymenobacteraceae</taxon>
        <taxon>Hymenobacter</taxon>
    </lineage>
</organism>
<dbReference type="RefSeq" id="WP_176908962.1">
    <property type="nucleotide sequence ID" value="NZ_JABKAU010000023.1"/>
</dbReference>
<evidence type="ECO:0000313" key="3">
    <source>
        <dbReference type="Proteomes" id="UP000565521"/>
    </source>
</evidence>
<evidence type="ECO:0000259" key="1">
    <source>
        <dbReference type="Pfam" id="PF07791"/>
    </source>
</evidence>
<dbReference type="Proteomes" id="UP000565521">
    <property type="component" value="Unassembled WGS sequence"/>
</dbReference>
<dbReference type="AlphaFoldDB" id="A0A7Y7U724"/>
<gene>
    <name evidence="2" type="ORF">HW554_12665</name>
</gene>
<dbReference type="Pfam" id="PF07791">
    <property type="entry name" value="Imm11"/>
    <property type="match status" value="1"/>
</dbReference>
<keyword evidence="3" id="KW-1185">Reference proteome</keyword>
<feature type="domain" description="Immunity MXAN-0049 protein" evidence="1">
    <location>
        <begin position="60"/>
        <end position="226"/>
    </location>
</feature>
<name>A0A7Y7U724_9BACT</name>
<protein>
    <recommendedName>
        <fullName evidence="1">Immunity MXAN-0049 protein domain-containing protein</fullName>
    </recommendedName>
</protein>
<reference evidence="2 3" key="1">
    <citation type="submission" date="2020-05" db="EMBL/GenBank/DDBJ databases">
        <title>Hymenobacter terrestris sp. nov. and Hymenobacter lapidiphilus sp. nov., isolated from regoliths in Antarctica.</title>
        <authorList>
            <person name="Sedlacek I."/>
            <person name="Pantucek R."/>
            <person name="Zeman M."/>
            <person name="Holochova P."/>
            <person name="Kralova S."/>
            <person name="Stankova E."/>
            <person name="Sedo O."/>
            <person name="Micenkova L."/>
            <person name="Svec P."/>
            <person name="Gupta V."/>
            <person name="Sood U."/>
            <person name="Korpole U.S."/>
            <person name="Lal R."/>
        </authorList>
    </citation>
    <scope>NUCLEOTIDE SEQUENCE [LARGE SCALE GENOMIC DNA]</scope>
    <source>
        <strain evidence="2 3">P5342</strain>
    </source>
</reference>
<dbReference type="EMBL" id="JABKAU010000023">
    <property type="protein sequence ID" value="NVO32070.1"/>
    <property type="molecule type" value="Genomic_DNA"/>
</dbReference>
<comment type="caution">
    <text evidence="2">The sequence shown here is derived from an EMBL/GenBank/DDBJ whole genome shotgun (WGS) entry which is preliminary data.</text>
</comment>